<dbReference type="RefSeq" id="WP_032742864.1">
    <property type="nucleotide sequence ID" value="NZ_CP185194.1"/>
</dbReference>
<evidence type="ECO:0000313" key="1">
    <source>
        <dbReference type="EMBL" id="STT92839.1"/>
    </source>
</evidence>
<protein>
    <submittedName>
        <fullName evidence="1">Uncharacterized protein</fullName>
    </submittedName>
</protein>
<proteinExistence type="predicted"/>
<organism evidence="1 2">
    <name type="scientific">Klebsiella pneumoniae</name>
    <dbReference type="NCBI Taxonomy" id="573"/>
    <lineage>
        <taxon>Bacteria</taxon>
        <taxon>Pseudomonadati</taxon>
        <taxon>Pseudomonadota</taxon>
        <taxon>Gammaproteobacteria</taxon>
        <taxon>Enterobacterales</taxon>
        <taxon>Enterobacteriaceae</taxon>
        <taxon>Klebsiella/Raoultella group</taxon>
        <taxon>Klebsiella</taxon>
        <taxon>Klebsiella pneumoniae complex</taxon>
    </lineage>
</organism>
<dbReference type="Proteomes" id="UP000254103">
    <property type="component" value="Unassembled WGS sequence"/>
</dbReference>
<dbReference type="Pfam" id="PF23840">
    <property type="entry name" value="Phage_tail_terminator"/>
    <property type="match status" value="1"/>
</dbReference>
<name>A0A377XWC0_KLEPN</name>
<sequence>MSSEPFSISLIVERLQPLTPSPLSFLGTIVEYSQVTELSGFAVPGAYVLMGPERGVPGNGSRAQVAEAVFGVAVAVRNYGQGADGLTHEISPLIGQIRDQLIGWVPGKLATTGIQWLKGDILDYDGGTLLWMDTFQVNHVIGGRRCPT</sequence>
<dbReference type="AlphaFoldDB" id="A0A377XWC0"/>
<reference evidence="1 2" key="1">
    <citation type="submission" date="2018-06" db="EMBL/GenBank/DDBJ databases">
        <authorList>
            <consortium name="Pathogen Informatics"/>
            <person name="Doyle S."/>
        </authorList>
    </citation>
    <scope>NUCLEOTIDE SEQUENCE [LARGE SCALE GENOMIC DNA]</scope>
    <source>
        <strain evidence="1 2">NCTC5052</strain>
    </source>
</reference>
<dbReference type="InterPro" id="IPR056912">
    <property type="entry name" value="Phage_JBD30_tail_term-like"/>
</dbReference>
<gene>
    <name evidence="1" type="ORF">NCTC5052_01223</name>
</gene>
<dbReference type="EMBL" id="UGLJ01000002">
    <property type="protein sequence ID" value="STT92839.1"/>
    <property type="molecule type" value="Genomic_DNA"/>
</dbReference>
<evidence type="ECO:0000313" key="2">
    <source>
        <dbReference type="Proteomes" id="UP000254103"/>
    </source>
</evidence>
<accession>A0A377XWC0</accession>